<keyword evidence="3" id="KW-1185">Reference proteome</keyword>
<sequence length="204" mass="23020">MNNSKRSFNYSLFESYLVSENDYSDINLSTLSRGQTTIEANKIILNQINQHYGSDLQIPDVLLGFSDYTGEQMKQIALDEGFLNEKDIELIVQFVFDSNDLGYETGLNNFEDSVLDNLNLSEDEFTKYNTYANFFEVIKYENPQIFERLNSGNWLTCIVAMIVWVASLIGFVLGCITIFLCALAAFAFGAATVEVVLECVPDTP</sequence>
<keyword evidence="1" id="KW-0812">Transmembrane</keyword>
<dbReference type="AlphaFoldDB" id="A0A5D0QW56"/>
<dbReference type="RefSeq" id="WP_148367343.1">
    <property type="nucleotide sequence ID" value="NZ_VSKL01000002.1"/>
</dbReference>
<organism evidence="2 3">
    <name type="scientific">Bizionia algoritergicola</name>
    <dbReference type="NCBI Taxonomy" id="291187"/>
    <lineage>
        <taxon>Bacteria</taxon>
        <taxon>Pseudomonadati</taxon>
        <taxon>Bacteroidota</taxon>
        <taxon>Flavobacteriia</taxon>
        <taxon>Flavobacteriales</taxon>
        <taxon>Flavobacteriaceae</taxon>
        <taxon>Bizionia</taxon>
    </lineage>
</organism>
<accession>A0A5D0QW56</accession>
<evidence type="ECO:0000313" key="2">
    <source>
        <dbReference type="EMBL" id="TYB73453.1"/>
    </source>
</evidence>
<keyword evidence="1" id="KW-0472">Membrane</keyword>
<proteinExistence type="predicted"/>
<evidence type="ECO:0000256" key="1">
    <source>
        <dbReference type="SAM" id="Phobius"/>
    </source>
</evidence>
<keyword evidence="1" id="KW-1133">Transmembrane helix</keyword>
<evidence type="ECO:0000313" key="3">
    <source>
        <dbReference type="Proteomes" id="UP000324358"/>
    </source>
</evidence>
<reference evidence="2 3" key="1">
    <citation type="submission" date="2019-08" db="EMBL/GenBank/DDBJ databases">
        <title>Genomes of Antarctic Bizionia species.</title>
        <authorList>
            <person name="Bowman J.P."/>
        </authorList>
    </citation>
    <scope>NUCLEOTIDE SEQUENCE [LARGE SCALE GENOMIC DNA]</scope>
    <source>
        <strain evidence="2 3">APA-1</strain>
    </source>
</reference>
<protein>
    <submittedName>
        <fullName evidence="2">Uncharacterized protein</fullName>
    </submittedName>
</protein>
<dbReference type="EMBL" id="VSKL01000002">
    <property type="protein sequence ID" value="TYB73453.1"/>
    <property type="molecule type" value="Genomic_DNA"/>
</dbReference>
<feature type="transmembrane region" description="Helical" evidence="1">
    <location>
        <begin position="154"/>
        <end position="187"/>
    </location>
</feature>
<gene>
    <name evidence="2" type="ORF">ES675_07300</name>
</gene>
<name>A0A5D0QW56_9FLAO</name>
<comment type="caution">
    <text evidence="2">The sequence shown here is derived from an EMBL/GenBank/DDBJ whole genome shotgun (WGS) entry which is preliminary data.</text>
</comment>
<dbReference type="Proteomes" id="UP000324358">
    <property type="component" value="Unassembled WGS sequence"/>
</dbReference>